<gene>
    <name evidence="4" type="ORF">C7450_10792</name>
</gene>
<dbReference type="InterPro" id="IPR018376">
    <property type="entry name" value="Enoyl-CoA_hyd/isom_CS"/>
</dbReference>
<protein>
    <submittedName>
        <fullName evidence="4">Short chain enoyl-CoA hydratase</fullName>
    </submittedName>
</protein>
<organism evidence="4 5">
    <name type="scientific">Chelatococcus asaccharovorans</name>
    <dbReference type="NCBI Taxonomy" id="28210"/>
    <lineage>
        <taxon>Bacteria</taxon>
        <taxon>Pseudomonadati</taxon>
        <taxon>Pseudomonadota</taxon>
        <taxon>Alphaproteobacteria</taxon>
        <taxon>Hyphomicrobiales</taxon>
        <taxon>Chelatococcaceae</taxon>
        <taxon>Chelatococcus</taxon>
    </lineage>
</organism>
<dbReference type="PROSITE" id="PS00166">
    <property type="entry name" value="ENOYL_COA_HYDRATASE"/>
    <property type="match status" value="1"/>
</dbReference>
<dbReference type="AlphaFoldDB" id="A0A2V3U2T6"/>
<evidence type="ECO:0000256" key="1">
    <source>
        <dbReference type="ARBA" id="ARBA00005254"/>
    </source>
</evidence>
<comment type="caution">
    <text evidence="4">The sequence shown here is derived from an EMBL/GenBank/DDBJ whole genome shotgun (WGS) entry which is preliminary data.</text>
</comment>
<dbReference type="SUPFAM" id="SSF52096">
    <property type="entry name" value="ClpP/crotonase"/>
    <property type="match status" value="1"/>
</dbReference>
<dbReference type="FunFam" id="1.10.12.10:FF:000001">
    <property type="entry name" value="Probable enoyl-CoA hydratase, mitochondrial"/>
    <property type="match status" value="1"/>
</dbReference>
<dbReference type="Gene3D" id="3.90.226.10">
    <property type="entry name" value="2-enoyl-CoA Hydratase, Chain A, domain 1"/>
    <property type="match status" value="1"/>
</dbReference>
<proteinExistence type="inferred from homology"/>
<comment type="similarity">
    <text evidence="1 3">Belongs to the enoyl-CoA hydratase/isomerase family.</text>
</comment>
<dbReference type="Pfam" id="PF00378">
    <property type="entry name" value="ECH_1"/>
    <property type="match status" value="1"/>
</dbReference>
<reference evidence="4 5" key="1">
    <citation type="submission" date="2018-05" db="EMBL/GenBank/DDBJ databases">
        <title>Genomic Encyclopedia of Type Strains, Phase IV (KMG-IV): sequencing the most valuable type-strain genomes for metagenomic binning, comparative biology and taxonomic classification.</title>
        <authorList>
            <person name="Goeker M."/>
        </authorList>
    </citation>
    <scope>NUCLEOTIDE SEQUENCE [LARGE SCALE GENOMIC DNA]</scope>
    <source>
        <strain evidence="4 5">DSM 6462</strain>
    </source>
</reference>
<name>A0A2V3U2T6_9HYPH</name>
<evidence type="ECO:0000256" key="3">
    <source>
        <dbReference type="RuleBase" id="RU003707"/>
    </source>
</evidence>
<sequence length="275" mass="29286">MTGGIPSKHSILQTLQELEMTEEIGFTIEGFVATITLNRPAKLNAVTPEMASALVAAVKRCNEDDAIRCVVLTGAGPKSFSCGSDIRELDRYDTAWNFRNREDYCDAIRNLRKPSIAAVNGYAFGGGLETAMSCDIRIASDNAQFGAPEIKLGWIGGGGVAAFLSHSIGSSNAAMMILTGDPIDAAKALAWGLVSEVVPQDALLARAQELAAIIASRAPVAAETAKMNLAAAHALPITQAIAYERDLQTICFATEDATEGRAAFKEKRPPVFRRK</sequence>
<keyword evidence="5" id="KW-1185">Reference proteome</keyword>
<evidence type="ECO:0000256" key="2">
    <source>
        <dbReference type="ARBA" id="ARBA00023239"/>
    </source>
</evidence>
<dbReference type="CDD" id="cd06558">
    <property type="entry name" value="crotonase-like"/>
    <property type="match status" value="1"/>
</dbReference>
<dbReference type="InterPro" id="IPR014748">
    <property type="entry name" value="Enoyl-CoA_hydra_C"/>
</dbReference>
<dbReference type="FunFam" id="3.90.226.10:FF:000009">
    <property type="entry name" value="Carnitinyl-CoA dehydratase"/>
    <property type="match status" value="1"/>
</dbReference>
<evidence type="ECO:0000313" key="4">
    <source>
        <dbReference type="EMBL" id="PXW57054.1"/>
    </source>
</evidence>
<dbReference type="GO" id="GO:0016836">
    <property type="term" value="F:hydro-lyase activity"/>
    <property type="evidence" value="ECO:0007669"/>
    <property type="project" value="UniProtKB-ARBA"/>
</dbReference>
<dbReference type="PANTHER" id="PTHR11941">
    <property type="entry name" value="ENOYL-COA HYDRATASE-RELATED"/>
    <property type="match status" value="1"/>
</dbReference>
<accession>A0A2V3U2T6</accession>
<dbReference type="EMBL" id="QJJK01000007">
    <property type="protein sequence ID" value="PXW57054.1"/>
    <property type="molecule type" value="Genomic_DNA"/>
</dbReference>
<dbReference type="Proteomes" id="UP000248021">
    <property type="component" value="Unassembled WGS sequence"/>
</dbReference>
<keyword evidence="2" id="KW-0456">Lyase</keyword>
<evidence type="ECO:0000313" key="5">
    <source>
        <dbReference type="Proteomes" id="UP000248021"/>
    </source>
</evidence>
<dbReference type="GO" id="GO:0006635">
    <property type="term" value="P:fatty acid beta-oxidation"/>
    <property type="evidence" value="ECO:0007669"/>
    <property type="project" value="TreeGrafter"/>
</dbReference>
<dbReference type="Gene3D" id="1.10.12.10">
    <property type="entry name" value="Lyase 2-enoyl-coa Hydratase, Chain A, domain 2"/>
    <property type="match status" value="1"/>
</dbReference>
<dbReference type="InterPro" id="IPR001753">
    <property type="entry name" value="Enoyl-CoA_hydra/iso"/>
</dbReference>
<dbReference type="InterPro" id="IPR029045">
    <property type="entry name" value="ClpP/crotonase-like_dom_sf"/>
</dbReference>
<dbReference type="PANTHER" id="PTHR11941:SF54">
    <property type="entry name" value="ENOYL-COA HYDRATASE, MITOCHONDRIAL"/>
    <property type="match status" value="1"/>
</dbReference>